<evidence type="ECO:0000313" key="6">
    <source>
        <dbReference type="EMBL" id="KAL0483107.1"/>
    </source>
</evidence>
<dbReference type="Proteomes" id="UP001431209">
    <property type="component" value="Unassembled WGS sequence"/>
</dbReference>
<protein>
    <recommendedName>
        <fullName evidence="1">glutathione gamma-glutamylcysteinyltransferase</fullName>
        <ecNumber evidence="1">2.3.2.15</ecNumber>
    </recommendedName>
</protein>
<keyword evidence="7" id="KW-1185">Reference proteome</keyword>
<evidence type="ECO:0000256" key="4">
    <source>
        <dbReference type="ARBA" id="ARBA00022723"/>
    </source>
</evidence>
<accession>A0AAW2Z009</accession>
<evidence type="ECO:0000313" key="7">
    <source>
        <dbReference type="Proteomes" id="UP001431209"/>
    </source>
</evidence>
<dbReference type="PANTHER" id="PTHR33447">
    <property type="entry name" value="GLUTATHIONE GAMMA-GLUTAMYLCYSTEINYLTRANSFERASE"/>
    <property type="match status" value="1"/>
</dbReference>
<name>A0AAW2Z009_9EUKA</name>
<dbReference type="GO" id="GO:0016756">
    <property type="term" value="F:glutathione gamma-glutamylcysteinyltransferase activity"/>
    <property type="evidence" value="ECO:0007669"/>
    <property type="project" value="UniProtKB-EC"/>
</dbReference>
<evidence type="ECO:0000256" key="2">
    <source>
        <dbReference type="ARBA" id="ARBA00022539"/>
    </source>
</evidence>
<dbReference type="GO" id="GO:0010038">
    <property type="term" value="P:response to metal ion"/>
    <property type="evidence" value="ECO:0007669"/>
    <property type="project" value="InterPro"/>
</dbReference>
<dbReference type="EC" id="2.3.2.15" evidence="1"/>
<sequence length="409" mass="46286">MESYFSLAEQYSTQSEPAFCGLGTLCMILNSINMDPSKTWKGPWRWYSEEMLGCCTSLETIKEKGITLEQFWCMAKCNGANISLYRYEDSTIQQFREHVMNASKYADQYLVSSFSRKFLGQTGDGHYSPIGGYNKKHDSVLLMDVARFKYPSYWVPVETLYDAMSGIDVDTGRSRGYFTITSNSSQEGSRLYKLFSSNKVGWRQLTLMMLAQVLPNLHNLDSLNSLVYSLFEDTPHDIQDVLISYCDTLHSELLHCQDHKEEVLATLTNLRALELHSIVSTQFNKQFSALSKKHHACDLATLLLLTLPLRNFPVTPSVQKQIDQYRSLEGSSPSLKQELLRMRSHLATLCSSCGQMQNEFCCAQATSCNSNHGTSSIVLPHASHNHLKEPKCDTSRCGCVDKKSIKNLM</sequence>
<dbReference type="InterPro" id="IPR038765">
    <property type="entry name" value="Papain-like_cys_pep_sf"/>
</dbReference>
<dbReference type="InterPro" id="IPR038156">
    <property type="entry name" value="PCS_N_sf"/>
</dbReference>
<dbReference type="Gene3D" id="3.90.70.30">
    <property type="entry name" value="Phytochelatin synthase, N-terminal domain"/>
    <property type="match status" value="1"/>
</dbReference>
<evidence type="ECO:0000256" key="1">
    <source>
        <dbReference type="ARBA" id="ARBA00012468"/>
    </source>
</evidence>
<organism evidence="6 7">
    <name type="scientific">Acrasis kona</name>
    <dbReference type="NCBI Taxonomy" id="1008807"/>
    <lineage>
        <taxon>Eukaryota</taxon>
        <taxon>Discoba</taxon>
        <taxon>Heterolobosea</taxon>
        <taxon>Tetramitia</taxon>
        <taxon>Eutetramitia</taxon>
        <taxon>Acrasidae</taxon>
        <taxon>Acrasis</taxon>
    </lineage>
</organism>
<dbReference type="GO" id="GO:0046938">
    <property type="term" value="P:phytochelatin biosynthetic process"/>
    <property type="evidence" value="ECO:0007669"/>
    <property type="project" value="InterPro"/>
</dbReference>
<feature type="domain" description="Peptidase C83" evidence="5">
    <location>
        <begin position="1"/>
        <end position="185"/>
    </location>
</feature>
<dbReference type="SUPFAM" id="SSF54001">
    <property type="entry name" value="Cysteine proteinases"/>
    <property type="match status" value="1"/>
</dbReference>
<comment type="caution">
    <text evidence="6">The sequence shown here is derived from an EMBL/GenBank/DDBJ whole genome shotgun (WGS) entry which is preliminary data.</text>
</comment>
<dbReference type="AlphaFoldDB" id="A0AAW2Z009"/>
<reference evidence="6 7" key="1">
    <citation type="submission" date="2024-03" db="EMBL/GenBank/DDBJ databases">
        <title>The Acrasis kona genome and developmental transcriptomes reveal deep origins of eukaryotic multicellular pathways.</title>
        <authorList>
            <person name="Sheikh S."/>
            <person name="Fu C.-J."/>
            <person name="Brown M.W."/>
            <person name="Baldauf S.L."/>
        </authorList>
    </citation>
    <scope>NUCLEOTIDE SEQUENCE [LARGE SCALE GENOMIC DNA]</scope>
    <source>
        <strain evidence="6 7">ATCC MYA-3509</strain>
    </source>
</reference>
<proteinExistence type="predicted"/>
<dbReference type="EMBL" id="JAOPGA020000931">
    <property type="protein sequence ID" value="KAL0483107.1"/>
    <property type="molecule type" value="Genomic_DNA"/>
</dbReference>
<dbReference type="InterPro" id="IPR007719">
    <property type="entry name" value="PCS_N"/>
</dbReference>
<evidence type="ECO:0000256" key="3">
    <source>
        <dbReference type="ARBA" id="ARBA00022679"/>
    </source>
</evidence>
<dbReference type="PROSITE" id="PS51443">
    <property type="entry name" value="PCS"/>
    <property type="match status" value="1"/>
</dbReference>
<keyword evidence="2" id="KW-0104">Cadmium</keyword>
<evidence type="ECO:0000259" key="5">
    <source>
        <dbReference type="PROSITE" id="PS51443"/>
    </source>
</evidence>
<keyword evidence="3" id="KW-0808">Transferase</keyword>
<dbReference type="FunFam" id="3.90.70.30:FF:000001">
    <property type="entry name" value="Glutathione gamma-glutamylcysteinyltransferase 1"/>
    <property type="match status" value="1"/>
</dbReference>
<dbReference type="GO" id="GO:0046872">
    <property type="term" value="F:metal ion binding"/>
    <property type="evidence" value="ECO:0007669"/>
    <property type="project" value="UniProtKB-KW"/>
</dbReference>
<keyword evidence="4" id="KW-0479">Metal-binding</keyword>
<gene>
    <name evidence="6" type="ORF">AKO1_015002</name>
</gene>
<dbReference type="InterPro" id="IPR040409">
    <property type="entry name" value="PCS-like"/>
</dbReference>
<dbReference type="Pfam" id="PF05023">
    <property type="entry name" value="Phytochelatin"/>
    <property type="match status" value="1"/>
</dbReference>